<gene>
    <name evidence="1" type="ORF">L2725_07560</name>
</gene>
<evidence type="ECO:0000313" key="1">
    <source>
        <dbReference type="EMBL" id="MCL2913646.1"/>
    </source>
</evidence>
<reference evidence="1 2" key="1">
    <citation type="submission" date="2022-01" db="EMBL/GenBank/DDBJ databases">
        <title>Whole genome-based taxonomy of the Shewanellaceae.</title>
        <authorList>
            <person name="Martin-Rodriguez A.J."/>
        </authorList>
    </citation>
    <scope>NUCLEOTIDE SEQUENCE [LARGE SCALE GENOMIC DNA]</scope>
    <source>
        <strain evidence="1 2">DSM 21332</strain>
    </source>
</reference>
<evidence type="ECO:0000313" key="2">
    <source>
        <dbReference type="Proteomes" id="UP001202831"/>
    </source>
</evidence>
<dbReference type="Pfam" id="PF11140">
    <property type="entry name" value="DUF2913"/>
    <property type="match status" value="1"/>
</dbReference>
<sequence length="207" mass="22700">MTYNQAILAMARDGLSALSNSALVRKAHTAAQESHFMCNWMAEALKKRTYPKCLANELTIWVRDGRSLGAGAKLKALLERIEHQYGAVEQGGKPLGDALNAWLEQLKADDVLVITDTPIDAKLKLDNDGLPSVIISEPEFKGHIADGELIKPITLYIRAEENMLAETALQHGLLLSVGDKKASLIKHHKAYRIYPGNNQPGLSLLIP</sequence>
<protein>
    <submittedName>
        <fullName evidence="1">DUF2913 family protein</fullName>
    </submittedName>
</protein>
<accession>A0ABT0N5B8</accession>
<organism evidence="1 2">
    <name type="scientific">Shewanella corallii</name>
    <dbReference type="NCBI Taxonomy" id="560080"/>
    <lineage>
        <taxon>Bacteria</taxon>
        <taxon>Pseudomonadati</taxon>
        <taxon>Pseudomonadota</taxon>
        <taxon>Gammaproteobacteria</taxon>
        <taxon>Alteromonadales</taxon>
        <taxon>Shewanellaceae</taxon>
        <taxon>Shewanella</taxon>
    </lineage>
</organism>
<name>A0ABT0N5B8_9GAMM</name>
<keyword evidence="2" id="KW-1185">Reference proteome</keyword>
<dbReference type="Proteomes" id="UP001202831">
    <property type="component" value="Unassembled WGS sequence"/>
</dbReference>
<dbReference type="RefSeq" id="WP_249248373.1">
    <property type="nucleotide sequence ID" value="NZ_JAKIKT010000002.1"/>
</dbReference>
<proteinExistence type="predicted"/>
<comment type="caution">
    <text evidence="1">The sequence shown here is derived from an EMBL/GenBank/DDBJ whole genome shotgun (WGS) entry which is preliminary data.</text>
</comment>
<dbReference type="InterPro" id="IPR021316">
    <property type="entry name" value="DUF2913"/>
</dbReference>
<dbReference type="EMBL" id="JAKIKT010000002">
    <property type="protein sequence ID" value="MCL2913646.1"/>
    <property type="molecule type" value="Genomic_DNA"/>
</dbReference>